<proteinExistence type="predicted"/>
<dbReference type="KEGG" id="smar:SM39_0421"/>
<protein>
    <submittedName>
        <fullName evidence="1">Uncharacterized protein</fullName>
    </submittedName>
</protein>
<accession>A0AAT9E7V8</accession>
<reference evidence="1" key="1">
    <citation type="journal article" date="2014" name="Genome Biol. Evol.">
        <title>Genome evolution and plasticity of Serratia marcescens, an important multidrug-resistant nosocomial pathogen.</title>
        <authorList>
            <person name="Iguchi A."/>
            <person name="Nagaya Y."/>
            <person name="Pradel E."/>
            <person name="Ooka T."/>
            <person name="Ogura Y."/>
            <person name="Katsura K."/>
            <person name="Kurokawa K."/>
            <person name="Oshima K."/>
            <person name="Hattori M."/>
            <person name="Parkhill J."/>
            <person name="Sebaihia M."/>
            <person name="Coulthurst S.J."/>
            <person name="Gotoh N."/>
            <person name="Thomson N.R."/>
            <person name="Ewbank J.J."/>
            <person name="Hayashi T."/>
        </authorList>
    </citation>
    <scope>NUCLEOTIDE SEQUENCE</scope>
    <source>
        <strain evidence="1">SM39</strain>
    </source>
</reference>
<dbReference type="EMBL" id="AP013063">
    <property type="protein sequence ID" value="BAO32485.1"/>
    <property type="molecule type" value="Genomic_DNA"/>
</dbReference>
<dbReference type="AlphaFoldDB" id="A0AAT9E7V8"/>
<gene>
    <name evidence="1" type="ORF">SM39_0421</name>
</gene>
<evidence type="ECO:0000313" key="1">
    <source>
        <dbReference type="EMBL" id="BAO32485.1"/>
    </source>
</evidence>
<name>A0AAT9E7V8_SERMA</name>
<sequence>MCRDVAGRVPTHFAARKTLIPVIPHVDKLRKRHFARRERESFPLRRFCPSPPVTKCIVANRSDDGEKIAFISLFVGQIMTQG</sequence>
<organism evidence="1">
    <name type="scientific">Serratia marcescens SM39</name>
    <dbReference type="NCBI Taxonomy" id="1334564"/>
    <lineage>
        <taxon>Bacteria</taxon>
        <taxon>Pseudomonadati</taxon>
        <taxon>Pseudomonadota</taxon>
        <taxon>Gammaproteobacteria</taxon>
        <taxon>Enterobacterales</taxon>
        <taxon>Yersiniaceae</taxon>
        <taxon>Serratia</taxon>
    </lineage>
</organism>